<sequence length="415" mass="44888">MAAQAQVITCKAAVAWEPNKPLVIEDVQVAPPQAGEVRVKVLFTALCHTDAYTWSGKDPEGLFPCILGHEAAGIVESVGEGVTEVQPGDHVIPCYQAECRECKFCKSGKTNLCGKVRLATGVGVMLNDRKSRFSINGKPIYHFMGTSTFSQYTVVHDVSVAKIDPKAPLEKHSRSVVNTRNAESAPFSVFPSLLRESSYALGSNRNILIPDLFPTPESLGAVWNTAKVEPGSIVAVFGLGTVGLAVAEGAKAAGASRIIGIDIDSKKFDRAKSFGVTEFINPKDHEKPIQQVIVDLTDGGVDYSFECIGNVSVMRAALECCHKGWGTSVIVGVAASGQEISTRPFQLVTGRVWKGTAFGGFKSRSQVPWLVDKYMKKEIKVDEYVTHNTTLADIKQAFDLMHDGCCLRVVLDMHI</sequence>
<evidence type="ECO:0000259" key="21">
    <source>
        <dbReference type="Pfam" id="PF00107"/>
    </source>
</evidence>
<dbReference type="PROSITE" id="PS00059">
    <property type="entry name" value="ADH_ZINC"/>
    <property type="match status" value="1"/>
</dbReference>
<dbReference type="FunFam" id="3.40.50.720:FF:000003">
    <property type="entry name" value="S-(hydroxymethyl)glutathione dehydrogenase"/>
    <property type="match status" value="1"/>
</dbReference>
<evidence type="ECO:0000256" key="6">
    <source>
        <dbReference type="ARBA" id="ARBA00013190"/>
    </source>
</evidence>
<feature type="domain" description="Alcohol dehydrogenase-like N-terminal" evidence="22">
    <location>
        <begin position="34"/>
        <end position="163"/>
    </location>
</feature>
<evidence type="ECO:0000313" key="23">
    <source>
        <dbReference type="EMBL" id="KAL0383677.1"/>
    </source>
</evidence>
<dbReference type="GO" id="GO:0046294">
    <property type="term" value="P:formaldehyde catabolic process"/>
    <property type="evidence" value="ECO:0007669"/>
    <property type="project" value="InterPro"/>
</dbReference>
<evidence type="ECO:0000256" key="9">
    <source>
        <dbReference type="ARBA" id="ARBA00022723"/>
    </source>
</evidence>
<evidence type="ECO:0000256" key="17">
    <source>
        <dbReference type="ARBA" id="ARBA00048110"/>
    </source>
</evidence>
<dbReference type="InterPro" id="IPR011032">
    <property type="entry name" value="GroES-like_sf"/>
</dbReference>
<dbReference type="EMBL" id="JACGWM010000003">
    <property type="protein sequence ID" value="KAL0383677.1"/>
    <property type="molecule type" value="Genomic_DNA"/>
</dbReference>
<evidence type="ECO:0000256" key="10">
    <source>
        <dbReference type="ARBA" id="ARBA00022833"/>
    </source>
</evidence>
<evidence type="ECO:0000256" key="14">
    <source>
        <dbReference type="ARBA" id="ARBA00032767"/>
    </source>
</evidence>
<dbReference type="GO" id="GO:0004022">
    <property type="term" value="F:alcohol dehydrogenase (NAD+) activity"/>
    <property type="evidence" value="ECO:0007669"/>
    <property type="project" value="UniProtKB-EC"/>
</dbReference>
<dbReference type="GO" id="GO:0051903">
    <property type="term" value="F:S-(hydroxymethyl)glutathione dehydrogenase [NAD(P)+] activity"/>
    <property type="evidence" value="ECO:0007669"/>
    <property type="project" value="UniProtKB-EC"/>
</dbReference>
<dbReference type="Gene3D" id="3.90.180.10">
    <property type="entry name" value="Medium-chain alcohol dehydrogenases, catalytic domain"/>
    <property type="match status" value="1"/>
</dbReference>
<dbReference type="InterPro" id="IPR036291">
    <property type="entry name" value="NAD(P)-bd_dom_sf"/>
</dbReference>
<evidence type="ECO:0000256" key="16">
    <source>
        <dbReference type="ARBA" id="ARBA00047793"/>
    </source>
</evidence>
<dbReference type="Pfam" id="PF08240">
    <property type="entry name" value="ADH_N"/>
    <property type="match status" value="1"/>
</dbReference>
<evidence type="ECO:0000256" key="12">
    <source>
        <dbReference type="ARBA" id="ARBA00023027"/>
    </source>
</evidence>
<evidence type="ECO:0000256" key="13">
    <source>
        <dbReference type="ARBA" id="ARBA00031007"/>
    </source>
</evidence>
<comment type="subunit">
    <text evidence="4">Homodimer.</text>
</comment>
<proteinExistence type="inferred from homology"/>
<evidence type="ECO:0000256" key="18">
    <source>
        <dbReference type="ARBA" id="ARBA00049164"/>
    </source>
</evidence>
<comment type="subcellular location">
    <subcellularLocation>
        <location evidence="2">Cytoplasm</location>
    </subcellularLocation>
</comment>
<evidence type="ECO:0000259" key="22">
    <source>
        <dbReference type="Pfam" id="PF08240"/>
    </source>
</evidence>
<keyword evidence="9 20" id="KW-0479">Metal-binding</keyword>
<dbReference type="InterPro" id="IPR002328">
    <property type="entry name" value="ADH_Zn_CS"/>
</dbReference>
<comment type="caution">
    <text evidence="23">The sequence shown here is derived from an EMBL/GenBank/DDBJ whole genome shotgun (WGS) entry which is preliminary data.</text>
</comment>
<keyword evidence="11" id="KW-0560">Oxidoreductase</keyword>
<comment type="catalytic activity">
    <reaction evidence="18">
        <text>a secondary alcohol + NAD(+) = a ketone + NADH + H(+)</text>
        <dbReference type="Rhea" id="RHEA:10740"/>
        <dbReference type="ChEBI" id="CHEBI:15378"/>
        <dbReference type="ChEBI" id="CHEBI:17087"/>
        <dbReference type="ChEBI" id="CHEBI:35681"/>
        <dbReference type="ChEBI" id="CHEBI:57540"/>
        <dbReference type="ChEBI" id="CHEBI:57945"/>
        <dbReference type="EC" id="1.1.1.1"/>
    </reaction>
</comment>
<keyword evidence="10 20" id="KW-0862">Zinc</keyword>
<dbReference type="Pfam" id="PF00107">
    <property type="entry name" value="ADH_zinc_N"/>
    <property type="match status" value="1"/>
</dbReference>
<comment type="catalytic activity">
    <reaction evidence="16">
        <text>S-(hydroxymethyl)glutathione + NADP(+) = S-formylglutathione + NADPH + H(+)</text>
        <dbReference type="Rhea" id="RHEA:19981"/>
        <dbReference type="ChEBI" id="CHEBI:15378"/>
        <dbReference type="ChEBI" id="CHEBI:57688"/>
        <dbReference type="ChEBI" id="CHEBI:57783"/>
        <dbReference type="ChEBI" id="CHEBI:58349"/>
        <dbReference type="ChEBI" id="CHEBI:58758"/>
        <dbReference type="EC" id="1.1.1.284"/>
    </reaction>
</comment>
<protein>
    <recommendedName>
        <fullName evidence="7">Alcohol dehydrogenase class-3</fullName>
        <ecNumber evidence="6">1.1.1.1</ecNumber>
        <ecNumber evidence="5">1.1.1.284</ecNumber>
    </recommendedName>
    <alternativeName>
        <fullName evidence="15">Alcohol dehydrogenase class-III</fullName>
    </alternativeName>
    <alternativeName>
        <fullName evidence="13">Glutathione-dependent formaldehyde dehydrogenase</fullName>
    </alternativeName>
    <alternativeName>
        <fullName evidence="14">S-(hydroxymethyl)glutathione dehydrogenase</fullName>
    </alternativeName>
</protein>
<evidence type="ECO:0000256" key="4">
    <source>
        <dbReference type="ARBA" id="ARBA00011738"/>
    </source>
</evidence>
<evidence type="ECO:0000256" key="3">
    <source>
        <dbReference type="ARBA" id="ARBA00010902"/>
    </source>
</evidence>
<dbReference type="Gene3D" id="3.40.50.720">
    <property type="entry name" value="NAD(P)-binding Rossmann-like Domain"/>
    <property type="match status" value="1"/>
</dbReference>
<keyword evidence="8" id="KW-0963">Cytoplasm</keyword>
<evidence type="ECO:0000256" key="1">
    <source>
        <dbReference type="ARBA" id="ARBA00001947"/>
    </source>
</evidence>
<evidence type="ECO:0000256" key="19">
    <source>
        <dbReference type="ARBA" id="ARBA00049243"/>
    </source>
</evidence>
<dbReference type="PANTHER" id="PTHR43880">
    <property type="entry name" value="ALCOHOL DEHYDROGENASE"/>
    <property type="match status" value="1"/>
</dbReference>
<dbReference type="CDD" id="cd08300">
    <property type="entry name" value="alcohol_DH_class_III"/>
    <property type="match status" value="1"/>
</dbReference>
<comment type="catalytic activity">
    <reaction evidence="19">
        <text>a primary alcohol + NAD(+) = an aldehyde + NADH + H(+)</text>
        <dbReference type="Rhea" id="RHEA:10736"/>
        <dbReference type="ChEBI" id="CHEBI:15378"/>
        <dbReference type="ChEBI" id="CHEBI:15734"/>
        <dbReference type="ChEBI" id="CHEBI:17478"/>
        <dbReference type="ChEBI" id="CHEBI:57540"/>
        <dbReference type="ChEBI" id="CHEBI:57945"/>
        <dbReference type="EC" id="1.1.1.1"/>
    </reaction>
</comment>
<evidence type="ECO:0000256" key="15">
    <source>
        <dbReference type="ARBA" id="ARBA00033399"/>
    </source>
</evidence>
<dbReference type="GO" id="GO:0008270">
    <property type="term" value="F:zinc ion binding"/>
    <property type="evidence" value="ECO:0007669"/>
    <property type="project" value="InterPro"/>
</dbReference>
<comment type="similarity">
    <text evidence="3">Belongs to the zinc-containing alcohol dehydrogenase family. Class-III subfamily.</text>
</comment>
<evidence type="ECO:0000256" key="2">
    <source>
        <dbReference type="ARBA" id="ARBA00004496"/>
    </source>
</evidence>
<reference evidence="23" key="2">
    <citation type="journal article" date="2024" name="Plant">
        <title>Genomic evolution and insights into agronomic trait innovations of Sesamum species.</title>
        <authorList>
            <person name="Miao H."/>
            <person name="Wang L."/>
            <person name="Qu L."/>
            <person name="Liu H."/>
            <person name="Sun Y."/>
            <person name="Le M."/>
            <person name="Wang Q."/>
            <person name="Wei S."/>
            <person name="Zheng Y."/>
            <person name="Lin W."/>
            <person name="Duan Y."/>
            <person name="Cao H."/>
            <person name="Xiong S."/>
            <person name="Wang X."/>
            <person name="Wei L."/>
            <person name="Li C."/>
            <person name="Ma Q."/>
            <person name="Ju M."/>
            <person name="Zhao R."/>
            <person name="Li G."/>
            <person name="Mu C."/>
            <person name="Tian Q."/>
            <person name="Mei H."/>
            <person name="Zhang T."/>
            <person name="Gao T."/>
            <person name="Zhang H."/>
        </authorList>
    </citation>
    <scope>NUCLEOTIDE SEQUENCE</scope>
    <source>
        <strain evidence="23">KEN8</strain>
    </source>
</reference>
<dbReference type="GO" id="GO:0005829">
    <property type="term" value="C:cytosol"/>
    <property type="evidence" value="ECO:0007669"/>
    <property type="project" value="TreeGrafter"/>
</dbReference>
<reference evidence="23" key="1">
    <citation type="submission" date="2020-06" db="EMBL/GenBank/DDBJ databases">
        <authorList>
            <person name="Li T."/>
            <person name="Hu X."/>
            <person name="Zhang T."/>
            <person name="Song X."/>
            <person name="Zhang H."/>
            <person name="Dai N."/>
            <person name="Sheng W."/>
            <person name="Hou X."/>
            <person name="Wei L."/>
        </authorList>
    </citation>
    <scope>NUCLEOTIDE SEQUENCE</scope>
    <source>
        <strain evidence="23">KEN8</strain>
        <tissue evidence="23">Leaf</tissue>
    </source>
</reference>
<comment type="catalytic activity">
    <reaction evidence="17">
        <text>S-(hydroxymethyl)glutathione + NAD(+) = S-formylglutathione + NADH + H(+)</text>
        <dbReference type="Rhea" id="RHEA:19985"/>
        <dbReference type="ChEBI" id="CHEBI:15378"/>
        <dbReference type="ChEBI" id="CHEBI:57540"/>
        <dbReference type="ChEBI" id="CHEBI:57688"/>
        <dbReference type="ChEBI" id="CHEBI:57945"/>
        <dbReference type="ChEBI" id="CHEBI:58758"/>
        <dbReference type="EC" id="1.1.1.284"/>
    </reaction>
</comment>
<feature type="domain" description="Alcohol dehydrogenase-like C-terminal" evidence="21">
    <location>
        <begin position="242"/>
        <end position="370"/>
    </location>
</feature>
<accession>A0AAW2RUT2</accession>
<dbReference type="EC" id="1.1.1.1" evidence="6"/>
<dbReference type="AlphaFoldDB" id="A0AAW2RUT2"/>
<comment type="cofactor">
    <cofactor evidence="1 20">
        <name>Zn(2+)</name>
        <dbReference type="ChEBI" id="CHEBI:29105"/>
    </cofactor>
</comment>
<dbReference type="InterPro" id="IPR013149">
    <property type="entry name" value="ADH-like_C"/>
</dbReference>
<dbReference type="FunFam" id="3.90.180.10:FF:000001">
    <property type="entry name" value="S-(hydroxymethyl)glutathione dehydrogenase"/>
    <property type="match status" value="1"/>
</dbReference>
<dbReference type="InterPro" id="IPR014183">
    <property type="entry name" value="ADH_3"/>
</dbReference>
<dbReference type="PANTHER" id="PTHR43880:SF58">
    <property type="entry name" value="ALCOHOL DEHYDROGENASE CLASS-3"/>
    <property type="match status" value="1"/>
</dbReference>
<evidence type="ECO:0000256" key="8">
    <source>
        <dbReference type="ARBA" id="ARBA00022490"/>
    </source>
</evidence>
<dbReference type="EC" id="1.1.1.284" evidence="5"/>
<dbReference type="InterPro" id="IPR013154">
    <property type="entry name" value="ADH-like_N"/>
</dbReference>
<keyword evidence="12" id="KW-0520">NAD</keyword>
<evidence type="ECO:0000256" key="7">
    <source>
        <dbReference type="ARBA" id="ARBA00020108"/>
    </source>
</evidence>
<evidence type="ECO:0000256" key="11">
    <source>
        <dbReference type="ARBA" id="ARBA00023002"/>
    </source>
</evidence>
<organism evidence="23">
    <name type="scientific">Sesamum calycinum</name>
    <dbReference type="NCBI Taxonomy" id="2727403"/>
    <lineage>
        <taxon>Eukaryota</taxon>
        <taxon>Viridiplantae</taxon>
        <taxon>Streptophyta</taxon>
        <taxon>Embryophyta</taxon>
        <taxon>Tracheophyta</taxon>
        <taxon>Spermatophyta</taxon>
        <taxon>Magnoliopsida</taxon>
        <taxon>eudicotyledons</taxon>
        <taxon>Gunneridae</taxon>
        <taxon>Pentapetalae</taxon>
        <taxon>asterids</taxon>
        <taxon>lamiids</taxon>
        <taxon>Lamiales</taxon>
        <taxon>Pedaliaceae</taxon>
        <taxon>Sesamum</taxon>
    </lineage>
</organism>
<dbReference type="SUPFAM" id="SSF50129">
    <property type="entry name" value="GroES-like"/>
    <property type="match status" value="2"/>
</dbReference>
<dbReference type="SUPFAM" id="SSF51735">
    <property type="entry name" value="NAD(P)-binding Rossmann-fold domains"/>
    <property type="match status" value="1"/>
</dbReference>
<gene>
    <name evidence="23" type="ORF">Scaly_0655000</name>
</gene>
<name>A0AAW2RUT2_9LAMI</name>
<evidence type="ECO:0000256" key="5">
    <source>
        <dbReference type="ARBA" id="ARBA00012309"/>
    </source>
</evidence>
<evidence type="ECO:0000256" key="20">
    <source>
        <dbReference type="RuleBase" id="RU361277"/>
    </source>
</evidence>